<name>A0ABT6ZMN6_9ACTN</name>
<dbReference type="PROSITE" id="PS51819">
    <property type="entry name" value="VOC"/>
    <property type="match status" value="1"/>
</dbReference>
<dbReference type="InterPro" id="IPR037523">
    <property type="entry name" value="VOC_core"/>
</dbReference>
<evidence type="ECO:0000313" key="2">
    <source>
        <dbReference type="EMBL" id="MDJ1130328.1"/>
    </source>
</evidence>
<dbReference type="EMBL" id="JASJEX010000005">
    <property type="protein sequence ID" value="MDJ1130328.1"/>
    <property type="molecule type" value="Genomic_DNA"/>
</dbReference>
<keyword evidence="3" id="KW-1185">Reference proteome</keyword>
<sequence length="129" mass="14898">MDARFLHRCTHVLDKHRTIDFYEKALGFHVVRESSAPDGSWTNTYLATDACPFQIELTWNRGRTEPYDNGGQGEHIAFSVDDFEAAHKLHQEMGVIEYENPTMGLYFITDPEGCRIEILPAHRGEDERR</sequence>
<dbReference type="PANTHER" id="PTHR10374:SF19">
    <property type="entry name" value="LYASE (GLO1), PUTATIVE (AFU_ORTHOLOGUE AFUA_2G13550)-RELATED"/>
    <property type="match status" value="1"/>
</dbReference>
<organism evidence="2 3">
    <name type="scientific">Kribbibacterium absianum</name>
    <dbReference type="NCBI Taxonomy" id="3044210"/>
    <lineage>
        <taxon>Bacteria</taxon>
        <taxon>Bacillati</taxon>
        <taxon>Actinomycetota</taxon>
        <taxon>Coriobacteriia</taxon>
        <taxon>Coriobacteriales</taxon>
        <taxon>Kribbibacteriaceae</taxon>
        <taxon>Kribbibacterium</taxon>
    </lineage>
</organism>
<dbReference type="Proteomes" id="UP001431693">
    <property type="component" value="Unassembled WGS sequence"/>
</dbReference>
<dbReference type="InterPro" id="IPR029068">
    <property type="entry name" value="Glyas_Bleomycin-R_OHBP_Dase"/>
</dbReference>
<dbReference type="InterPro" id="IPR004360">
    <property type="entry name" value="Glyas_Fos-R_dOase_dom"/>
</dbReference>
<accession>A0ABT6ZMN6</accession>
<evidence type="ECO:0000259" key="1">
    <source>
        <dbReference type="PROSITE" id="PS51819"/>
    </source>
</evidence>
<feature type="domain" description="VOC" evidence="1">
    <location>
        <begin position="4"/>
        <end position="129"/>
    </location>
</feature>
<proteinExistence type="predicted"/>
<gene>
    <name evidence="2" type="ORF">QJ043_09595</name>
</gene>
<reference evidence="2" key="1">
    <citation type="submission" date="2023-05" db="EMBL/GenBank/DDBJ databases">
        <title>[olsenella] sp. nov., isolated from a pig farm feces dump.</title>
        <authorList>
            <person name="Chang Y.-H."/>
        </authorList>
    </citation>
    <scope>NUCLEOTIDE SEQUENCE</scope>
    <source>
        <strain evidence="2">YH-ols2217</strain>
    </source>
</reference>
<protein>
    <submittedName>
        <fullName evidence="2">VOC family protein</fullName>
    </submittedName>
</protein>
<dbReference type="SUPFAM" id="SSF54593">
    <property type="entry name" value="Glyoxalase/Bleomycin resistance protein/Dihydroxybiphenyl dioxygenase"/>
    <property type="match status" value="1"/>
</dbReference>
<evidence type="ECO:0000313" key="3">
    <source>
        <dbReference type="Proteomes" id="UP001431693"/>
    </source>
</evidence>
<dbReference type="Pfam" id="PF00903">
    <property type="entry name" value="Glyoxalase"/>
    <property type="match status" value="1"/>
</dbReference>
<dbReference type="PANTHER" id="PTHR10374">
    <property type="entry name" value="LACTOYLGLUTATHIONE LYASE GLYOXALASE I"/>
    <property type="match status" value="1"/>
</dbReference>
<comment type="caution">
    <text evidence="2">The sequence shown here is derived from an EMBL/GenBank/DDBJ whole genome shotgun (WGS) entry which is preliminary data.</text>
</comment>
<dbReference type="Gene3D" id="3.10.180.10">
    <property type="entry name" value="2,3-Dihydroxybiphenyl 1,2-Dioxygenase, domain 1"/>
    <property type="match status" value="1"/>
</dbReference>